<reference evidence="1 2" key="1">
    <citation type="journal article" date="2021" name="bioRxiv">
        <title>Unique metabolic strategies in Hadean analogues reveal hints for primordial physiology.</title>
        <authorList>
            <person name="Nobu M.K."/>
            <person name="Nakai R."/>
            <person name="Tamazawa S."/>
            <person name="Mori H."/>
            <person name="Toyoda A."/>
            <person name="Ijiri A."/>
            <person name="Suzuki S."/>
            <person name="Kurokawa K."/>
            <person name="Kamagata Y."/>
            <person name="Tamaki H."/>
        </authorList>
    </citation>
    <scope>NUCLEOTIDE SEQUENCE [LARGE SCALE GENOMIC DNA]</scope>
    <source>
        <strain evidence="1">BS525</strain>
    </source>
</reference>
<comment type="caution">
    <text evidence="1">The sequence shown here is derived from an EMBL/GenBank/DDBJ whole genome shotgun (WGS) entry which is preliminary data.</text>
</comment>
<organism evidence="1 2">
    <name type="scientific">Psychracetigena formicireducens</name>
    <dbReference type="NCBI Taxonomy" id="2986056"/>
    <lineage>
        <taxon>Bacteria</taxon>
        <taxon>Bacillati</taxon>
        <taxon>Candidatus Lithacetigenota</taxon>
        <taxon>Candidatus Psychracetigena</taxon>
    </lineage>
</organism>
<dbReference type="EMBL" id="QLTW01000072">
    <property type="protein sequence ID" value="MBT9145305.1"/>
    <property type="molecule type" value="Genomic_DNA"/>
</dbReference>
<protein>
    <submittedName>
        <fullName evidence="1">Uncharacterized protein</fullName>
    </submittedName>
</protein>
<proteinExistence type="predicted"/>
<gene>
    <name evidence="1" type="ORF">DDT42_01175</name>
</gene>
<sequence>MSKYGADNLRIYSDYFGTVRLVSQGMIRNSIYAGSLIEDNEAIKEGYFYLRYTGVVNGKLMDKNYQWHNLTEYEGKFGDNNKIYSNGGSEVWK</sequence>
<dbReference type="AlphaFoldDB" id="A0A9E2F6F6"/>
<evidence type="ECO:0000313" key="1">
    <source>
        <dbReference type="EMBL" id="MBT9145305.1"/>
    </source>
</evidence>
<dbReference type="Proteomes" id="UP000811545">
    <property type="component" value="Unassembled WGS sequence"/>
</dbReference>
<evidence type="ECO:0000313" key="2">
    <source>
        <dbReference type="Proteomes" id="UP000811545"/>
    </source>
</evidence>
<accession>A0A9E2F6F6</accession>
<name>A0A9E2F6F6_PSYF1</name>